<protein>
    <submittedName>
        <fullName evidence="2">Helix-turn-helix domain-containing protein</fullName>
    </submittedName>
</protein>
<comment type="caution">
    <text evidence="2">The sequence shown here is derived from an EMBL/GenBank/DDBJ whole genome shotgun (WGS) entry which is preliminary data.</text>
</comment>
<dbReference type="Gene3D" id="1.10.238.160">
    <property type="match status" value="1"/>
</dbReference>
<evidence type="ECO:0000313" key="3">
    <source>
        <dbReference type="Proteomes" id="UP000996601"/>
    </source>
</evidence>
<gene>
    <name evidence="2" type="ORF">GB927_016485</name>
</gene>
<keyword evidence="3" id="KW-1185">Reference proteome</keyword>
<dbReference type="Pfam" id="PF12728">
    <property type="entry name" value="HTH_17"/>
    <property type="match status" value="1"/>
</dbReference>
<accession>A0ABT1R8Z7</accession>
<evidence type="ECO:0000313" key="2">
    <source>
        <dbReference type="EMBL" id="MCQ4631650.1"/>
    </source>
</evidence>
<evidence type="ECO:0000259" key="1">
    <source>
        <dbReference type="Pfam" id="PF12728"/>
    </source>
</evidence>
<dbReference type="EMBL" id="WHSB02000005">
    <property type="protein sequence ID" value="MCQ4631650.1"/>
    <property type="molecule type" value="Genomic_DNA"/>
</dbReference>
<dbReference type="InterPro" id="IPR041657">
    <property type="entry name" value="HTH_17"/>
</dbReference>
<proteinExistence type="predicted"/>
<name>A0ABT1R8Z7_9HYPH</name>
<dbReference type="RefSeq" id="WP_256118268.1">
    <property type="nucleotide sequence ID" value="NZ_WHSB02000005.1"/>
</dbReference>
<reference evidence="2" key="1">
    <citation type="submission" date="2021-07" db="EMBL/GenBank/DDBJ databases">
        <title>Shinella sp. nov., a novel member of the genus Shinella from water.</title>
        <authorList>
            <person name="Deng Y."/>
        </authorList>
    </citation>
    <scope>NUCLEOTIDE SEQUENCE</scope>
    <source>
        <strain evidence="2">CPCC 100929</strain>
    </source>
</reference>
<dbReference type="Proteomes" id="UP000996601">
    <property type="component" value="Unassembled WGS sequence"/>
</dbReference>
<organism evidence="2 3">
    <name type="scientific">Shinella lacus</name>
    <dbReference type="NCBI Taxonomy" id="2654216"/>
    <lineage>
        <taxon>Bacteria</taxon>
        <taxon>Pseudomonadati</taxon>
        <taxon>Pseudomonadota</taxon>
        <taxon>Alphaproteobacteria</taxon>
        <taxon>Hyphomicrobiales</taxon>
        <taxon>Rhizobiaceae</taxon>
        <taxon>Shinella</taxon>
    </lineage>
</organism>
<sequence>MTASRWMTMKDVCAFTRLSRESINRLRRAHRFPPPAEIAGRALFIRTEVEAWAESQETNPRRNLADAKLVADDARAAA</sequence>
<feature type="domain" description="Helix-turn-helix" evidence="1">
    <location>
        <begin position="6"/>
        <end position="56"/>
    </location>
</feature>